<gene>
    <name evidence="1" type="ORF">Ccl03g_08210</name>
</gene>
<evidence type="ECO:0000313" key="2">
    <source>
        <dbReference type="Proteomes" id="UP000315200"/>
    </source>
</evidence>
<organism evidence="1 2">
    <name type="scientific">Enterocloster clostridioformis</name>
    <dbReference type="NCBI Taxonomy" id="1531"/>
    <lineage>
        <taxon>Bacteria</taxon>
        <taxon>Bacillati</taxon>
        <taxon>Bacillota</taxon>
        <taxon>Clostridia</taxon>
        <taxon>Lachnospirales</taxon>
        <taxon>Lachnospiraceae</taxon>
        <taxon>Enterocloster</taxon>
    </lineage>
</organism>
<dbReference type="RefSeq" id="WP_074925452.1">
    <property type="nucleotide sequence ID" value="NZ_BJLB01000001.1"/>
</dbReference>
<proteinExistence type="predicted"/>
<name>A0A1I2TGJ8_9FIRM</name>
<dbReference type="AlphaFoldDB" id="A0A1I2TGJ8"/>
<dbReference type="Proteomes" id="UP000315200">
    <property type="component" value="Unassembled WGS sequence"/>
</dbReference>
<evidence type="ECO:0000313" key="1">
    <source>
        <dbReference type="EMBL" id="GEA35108.1"/>
    </source>
</evidence>
<sequence length="226" mass="25830">MSKEFNYLTCKERYGLIQSTLTSFVQHPSAPIVDIVDGKANPRQELLDLIDFEALQMNPTAYDKVKAVLIEKVLSKNPDYTADSDEVCECVKSSIHNYIVWLKNRNEHGILTWDELKKRLHKVDKKNSPYGIRVQKLGKVYYQLYFNYMVDEGEVIKLYNANWDEDCVKSNEGTVVDTATYVAITSGDIKEIKMGSADLVFDCGLRDITITYNNGEDVSLRFSESN</sequence>
<comment type="caution">
    <text evidence="1">The sequence shown here is derived from an EMBL/GenBank/DDBJ whole genome shotgun (WGS) entry which is preliminary data.</text>
</comment>
<dbReference type="EMBL" id="BJLB01000001">
    <property type="protein sequence ID" value="GEA35108.1"/>
    <property type="molecule type" value="Genomic_DNA"/>
</dbReference>
<protein>
    <submittedName>
        <fullName evidence="1">Uncharacterized protein</fullName>
    </submittedName>
</protein>
<reference evidence="1 2" key="1">
    <citation type="submission" date="2019-06" db="EMBL/GenBank/DDBJ databases">
        <title>Draft genome sequence of [Clostridium] clostridioforme NBRC 113352.</title>
        <authorList>
            <person name="Miura T."/>
            <person name="Furukawa M."/>
            <person name="Shimamura M."/>
            <person name="Ohyama Y."/>
            <person name="Yamazoe A."/>
            <person name="Kawasaki H."/>
        </authorList>
    </citation>
    <scope>NUCLEOTIDE SEQUENCE [LARGE SCALE GENOMIC DNA]</scope>
    <source>
        <strain evidence="1 2">NBRC 113352</strain>
    </source>
</reference>
<accession>A0A1I2TGJ8</accession>